<dbReference type="GO" id="GO:0016604">
    <property type="term" value="C:nuclear body"/>
    <property type="evidence" value="ECO:0007669"/>
    <property type="project" value="UniProtKB-ARBA"/>
</dbReference>
<dbReference type="SMART" id="SM00487">
    <property type="entry name" value="DEXDc"/>
    <property type="match status" value="1"/>
</dbReference>
<dbReference type="KEGG" id="kmr:108247429"/>
<dbReference type="InterPro" id="IPR038718">
    <property type="entry name" value="SNF2-like_sf"/>
</dbReference>
<dbReference type="Pfam" id="PF26143">
    <property type="entry name" value="ATRX_C"/>
    <property type="match status" value="1"/>
</dbReference>
<keyword evidence="8" id="KW-0479">Metal-binding</keyword>
<evidence type="ECO:0000256" key="19">
    <source>
        <dbReference type="ARBA" id="ARBA00023204"/>
    </source>
</evidence>
<feature type="region of interest" description="Disordered" evidence="24">
    <location>
        <begin position="501"/>
        <end position="1019"/>
    </location>
</feature>
<feature type="region of interest" description="Disordered" evidence="24">
    <location>
        <begin position="1461"/>
        <end position="1499"/>
    </location>
</feature>
<keyword evidence="9" id="KW-0547">Nucleotide-binding</keyword>
<dbReference type="SMART" id="SM00490">
    <property type="entry name" value="HELICc"/>
    <property type="match status" value="1"/>
</dbReference>
<dbReference type="GeneTree" id="ENSGT00940000155902"/>
<dbReference type="GeneID" id="108247429"/>
<sequence length="1905" mass="213818">MSAISSSSSKLNVLVNRLHEYLAHSNAEDDHEALTSEDSNDRTNKSCAVGNSLGHTAAEAGLDSRYSRRKPSVVIKHSGLDESGDSNASEDLPVSSNGHIDAARLPKGTVLVRPEPVDIIRDDFRGPEFRSRKPNVLRKEFSRRRGGEQHVGIVCCTACGRQVNHFRKDSLYRHPVLKVLICKACHNYYSSDDISKDGDGMDEQCRWCAEGGNLICCDYCSNAFCKKCILRNLGRKELSGILESKWYCYVCSPEPLFDLVMACDSVLENIDRLWCQQRKRSRVEPGKPELYHMSPHLPQNISLDKWDHSGMDGNVVFNYNTLQVSKDITKKAKHLVDSTNALNKAFLSLIQKVTTNKQTQGVRILYLNSFVAVVKGLRKSLTALEDNLKEEFGDLDVLSGWEKMLSNDIGAAVTGGDVELDISDERSLRDLQKLATEHFEDNDSDSKGYIVPAAPTACPGKSMDADLKEAICRAQKIGLNPSATQADMIKKLVVQLTPVAMEQEPSSDAPKVEEDFQKKEKKAKVEHASEAEEAGALSPKADSNVSSDGSSAPLFQEEEQGNRRSPRVKTTPLRRPSDVKTKTPLSAGDSDSDSEPEGTPGTEAATNNQNQNLIREGDDSDSDEVPAALLERAAMTQSSDEPQSDKEGDEASPNKVTKKCLFWLTKNSLMSPEKMRRKRKMLDRSSESESSSRLIGVQQESETDSSSDDQDSQKKIQHLNTVRSIGKPHLVKREEEGAARKQRRLQAGKSKAEPRQDASDSSSSLSDDEQDDDSGSDGSIQKMKPITENVASLGVAAFHQSSGDEEQSGPSWAADDDDDPENRIAKKMLLAQIKANYSSDGDISSDEDTQEGESESEADEEDKRADGENGPNENGGEMTSDSSDSPSDDPKLRHHLLRHKLTLDEGTASDGQEAENEAGQQENDRKAKRKQTFSDSESSATGCDDSAGWEMSEELSESEDEAAEDELESFSSDTNEDRDTSSQKQKEQVQYILLSDTSSDKSNVSNGEDNGELKSTPKGRKKIRKIIEDEDLRAETQEALREEEERRKRLANRDQQMEERREITVIEDEQSPITTKLVLDQDEETKMPLVQVHKNLLTRLKPHQVDGVQFIWDSCCESVKKANSSPGSGCILAHCMGLGKTLQVVAFLHTVLLSPNLNFRTALVICPLNTVLNWVSEFKKWQEDIRDNKVKVAELATVKSPLHRLGALQKWQRNGGVLIMGYDMYRNLSKDCTIDSQEAKKLLKSTLVDPGPDFVVCDEGHILRNEASRISKAMNTIRTQRRLVLTGTPLQNNLVEYHCMVSFIKKNLLGSLSEFRNRFINPIQNGQCADSTPKDVRVMKKRAHVLHEMLAGCVQRRDYSELSQFLPPKHEYVLAVRVTPLQYKLYRHYLDHVSVGERETDRTKLRAGANLFKDFQVLGRIWTHPWCLQLQENKRYLNKKNQVKAASQLMNVFTIVPERLKEDEGKEENGSENGAVDAPTDDPEAKGGSSASSLSPPSPTKGWFKSLLSESDAKILEHSGKMVLLFKILQMAEDLRDKVLVFSQCLISLDLIEDFLKASHQARDPSKSVKEGSWIKNVDYYRLDGSTSALFRKKWAEEFNKASNVRGRLFLISTRAGSLGINLVAANRVVIFDASWNPSYDIQSIYRVYRFGQLKQVFVYRFLAQGTMEEKIYDRQVTKQSLSSRVVDRQQIERHFTLNELTELYTFEPDLLDDPNSKKSKRPTPILPKDSVLAQLLQTCKDQIVSYHEHESLLDHKQEEELSEAERKAAWAEYEAESNPASLPVSTTQDSLDKETNEKLLDLLNKSRAQVSSAFMTLQKMRTYSLEDYRQRLQQQYPLLPELELQVKAQHWKKCDDKRRDVVQAFYREALAQQQSLTLRIPAILNRRRNTVAPAAVETNQPAQT</sequence>
<dbReference type="Gene3D" id="3.30.40.10">
    <property type="entry name" value="Zinc/RING finger domain, C3HC4 (zinc finger)"/>
    <property type="match status" value="1"/>
</dbReference>
<feature type="compositionally biased region" description="Basic and acidic residues" evidence="24">
    <location>
        <begin position="510"/>
        <end position="530"/>
    </location>
</feature>
<keyword evidence="6" id="KW-1017">Isopeptide bond</keyword>
<dbReference type="RefSeq" id="XP_017291035.1">
    <property type="nucleotide sequence ID" value="XM_017435546.3"/>
</dbReference>
<dbReference type="GO" id="GO:0005524">
    <property type="term" value="F:ATP binding"/>
    <property type="evidence" value="ECO:0007669"/>
    <property type="project" value="UniProtKB-KW"/>
</dbReference>
<evidence type="ECO:0000256" key="12">
    <source>
        <dbReference type="ARBA" id="ARBA00022801"/>
    </source>
</evidence>
<feature type="compositionally biased region" description="Acidic residues" evidence="24">
    <location>
        <begin position="951"/>
        <end position="968"/>
    </location>
</feature>
<evidence type="ECO:0000256" key="3">
    <source>
        <dbReference type="ARBA" id="ARBA00007025"/>
    </source>
</evidence>
<organism evidence="28 29">
    <name type="scientific">Kryptolebias marmoratus</name>
    <name type="common">Mangrove killifish</name>
    <name type="synonym">Rivulus marmoratus</name>
    <dbReference type="NCBI Taxonomy" id="37003"/>
    <lineage>
        <taxon>Eukaryota</taxon>
        <taxon>Metazoa</taxon>
        <taxon>Chordata</taxon>
        <taxon>Craniata</taxon>
        <taxon>Vertebrata</taxon>
        <taxon>Euteleostomi</taxon>
        <taxon>Actinopterygii</taxon>
        <taxon>Neopterygii</taxon>
        <taxon>Teleostei</taxon>
        <taxon>Neoteleostei</taxon>
        <taxon>Acanthomorphata</taxon>
        <taxon>Ovalentaria</taxon>
        <taxon>Atherinomorphae</taxon>
        <taxon>Cyprinodontiformes</taxon>
        <taxon>Rivulidae</taxon>
        <taxon>Kryptolebias</taxon>
    </lineage>
</organism>
<dbReference type="InterPro" id="IPR011011">
    <property type="entry name" value="Znf_FYVE_PHD"/>
</dbReference>
<feature type="compositionally biased region" description="Polar residues" evidence="24">
    <location>
        <begin position="541"/>
        <end position="550"/>
    </location>
</feature>
<dbReference type="GO" id="GO:0045944">
    <property type="term" value="P:positive regulation of transcription by RNA polymerase II"/>
    <property type="evidence" value="ECO:0007669"/>
    <property type="project" value="UniProtKB-ARBA"/>
</dbReference>
<dbReference type="Gene3D" id="3.40.50.300">
    <property type="entry name" value="P-loop containing nucleotide triphosphate hydrolases"/>
    <property type="match status" value="2"/>
</dbReference>
<evidence type="ECO:0000256" key="11">
    <source>
        <dbReference type="ARBA" id="ARBA00022771"/>
    </source>
</evidence>
<keyword evidence="11" id="KW-0863">Zinc-finger</keyword>
<feature type="compositionally biased region" description="Acidic residues" evidence="24">
    <location>
        <begin position="843"/>
        <end position="860"/>
    </location>
</feature>
<dbReference type="InterPro" id="IPR027417">
    <property type="entry name" value="P-loop_NTPase"/>
</dbReference>
<keyword evidence="7" id="KW-0597">Phosphoprotein</keyword>
<dbReference type="OMA" id="HSGMDGN"/>
<feature type="domain" description="Helicase ATP-binding" evidence="25">
    <location>
        <begin position="1121"/>
        <end position="1307"/>
    </location>
</feature>
<dbReference type="Ensembl" id="ENSKMAT00000007913.1">
    <property type="protein sequence ID" value="ENSKMAP00000007790.1"/>
    <property type="gene ID" value="ENSKMAG00000005837.1"/>
</dbReference>
<dbReference type="InterPro" id="IPR000330">
    <property type="entry name" value="SNF2_N"/>
</dbReference>
<evidence type="ECO:0000256" key="15">
    <source>
        <dbReference type="ARBA" id="ARBA00022840"/>
    </source>
</evidence>
<dbReference type="InterPro" id="IPR025766">
    <property type="entry name" value="ADD"/>
</dbReference>
<evidence type="ECO:0000256" key="6">
    <source>
        <dbReference type="ARBA" id="ARBA00022499"/>
    </source>
</evidence>
<evidence type="ECO:0000256" key="2">
    <source>
        <dbReference type="ARBA" id="ARBA00004574"/>
    </source>
</evidence>
<evidence type="ECO:0000259" key="27">
    <source>
        <dbReference type="PROSITE" id="PS51533"/>
    </source>
</evidence>
<evidence type="ECO:0000256" key="21">
    <source>
        <dbReference type="ARBA" id="ARBA00031106"/>
    </source>
</evidence>
<comment type="similarity">
    <text evidence="3">Belongs to the SNF2/RAD54 helicase family.</text>
</comment>
<keyword evidence="19" id="KW-0234">DNA repair</keyword>
<dbReference type="GO" id="GO:0016887">
    <property type="term" value="F:ATP hydrolysis activity"/>
    <property type="evidence" value="ECO:0007669"/>
    <property type="project" value="InterPro"/>
</dbReference>
<evidence type="ECO:0000256" key="13">
    <source>
        <dbReference type="ARBA" id="ARBA00022806"/>
    </source>
</evidence>
<dbReference type="OrthoDB" id="2020972at2759"/>
<dbReference type="PROSITE" id="PS51192">
    <property type="entry name" value="HELICASE_ATP_BIND_1"/>
    <property type="match status" value="1"/>
</dbReference>
<keyword evidence="16" id="KW-0832">Ubl conjugation</keyword>
<evidence type="ECO:0000256" key="24">
    <source>
        <dbReference type="SAM" id="MobiDB-lite"/>
    </source>
</evidence>
<feature type="compositionally biased region" description="Polar residues" evidence="24">
    <location>
        <begin position="85"/>
        <end position="98"/>
    </location>
</feature>
<feature type="compositionally biased region" description="Low complexity" evidence="24">
    <location>
        <begin position="868"/>
        <end position="885"/>
    </location>
</feature>
<evidence type="ECO:0000259" key="25">
    <source>
        <dbReference type="PROSITE" id="PS51192"/>
    </source>
</evidence>
<dbReference type="PANTHER" id="PTHR45797:SF3">
    <property type="entry name" value="TRANSCRIPTIONAL REGULATOR ATRX HOMOLOG"/>
    <property type="match status" value="1"/>
</dbReference>
<evidence type="ECO:0000256" key="14">
    <source>
        <dbReference type="ARBA" id="ARBA00022833"/>
    </source>
</evidence>
<feature type="compositionally biased region" description="Acidic residues" evidence="24">
    <location>
        <begin position="766"/>
        <end position="775"/>
    </location>
</feature>
<dbReference type="PROSITE" id="PS51533">
    <property type="entry name" value="ADD"/>
    <property type="match status" value="1"/>
</dbReference>
<dbReference type="InterPro" id="IPR001650">
    <property type="entry name" value="Helicase_C-like"/>
</dbReference>
<keyword evidence="13" id="KW-0347">Helicase</keyword>
<evidence type="ECO:0000256" key="20">
    <source>
        <dbReference type="ARBA" id="ARBA00023242"/>
    </source>
</evidence>
<evidence type="ECO:0000256" key="22">
    <source>
        <dbReference type="ARBA" id="ARBA00043074"/>
    </source>
</evidence>
<evidence type="ECO:0000256" key="18">
    <source>
        <dbReference type="ARBA" id="ARBA00023125"/>
    </source>
</evidence>
<evidence type="ECO:0000313" key="28">
    <source>
        <dbReference type="Ensembl" id="ENSKMAP00000007790.1"/>
    </source>
</evidence>
<keyword evidence="10" id="KW-0227">DNA damage</keyword>
<dbReference type="Gene3D" id="3.40.50.10810">
    <property type="entry name" value="Tandem AAA-ATPase domain"/>
    <property type="match status" value="1"/>
</dbReference>
<keyword evidence="20" id="KW-0539">Nucleus</keyword>
<keyword evidence="18" id="KW-0238">DNA-binding</keyword>
<keyword evidence="5" id="KW-0158">Chromosome</keyword>
<comment type="subcellular location">
    <subcellularLocation>
        <location evidence="2">Chromosome</location>
        <location evidence="2">Telomere</location>
    </subcellularLocation>
    <subcellularLocation>
        <location evidence="1">Nucleus</location>
    </subcellularLocation>
</comment>
<comment type="catalytic activity">
    <reaction evidence="23">
        <text>ATP + H2O = ADP + phosphate + H(+)</text>
        <dbReference type="Rhea" id="RHEA:13065"/>
        <dbReference type="ChEBI" id="CHEBI:15377"/>
        <dbReference type="ChEBI" id="CHEBI:15378"/>
        <dbReference type="ChEBI" id="CHEBI:30616"/>
        <dbReference type="ChEBI" id="CHEBI:43474"/>
        <dbReference type="ChEBI" id="CHEBI:456216"/>
        <dbReference type="EC" id="3.6.4.12"/>
    </reaction>
</comment>
<feature type="region of interest" description="Disordered" evidence="24">
    <location>
        <begin position="1037"/>
        <end position="1056"/>
    </location>
</feature>
<dbReference type="GO" id="GO:0006281">
    <property type="term" value="P:DNA repair"/>
    <property type="evidence" value="ECO:0007669"/>
    <property type="project" value="UniProtKB-KW"/>
</dbReference>
<keyword evidence="29" id="KW-1185">Reference proteome</keyword>
<evidence type="ECO:0000256" key="1">
    <source>
        <dbReference type="ARBA" id="ARBA00004123"/>
    </source>
</evidence>
<keyword evidence="14" id="KW-0862">Zinc</keyword>
<evidence type="ECO:0000256" key="23">
    <source>
        <dbReference type="ARBA" id="ARBA00047995"/>
    </source>
</evidence>
<dbReference type="InterPro" id="IPR013083">
    <property type="entry name" value="Znf_RING/FYVE/PHD"/>
</dbReference>
<feature type="domain" description="Helicase C-terminal" evidence="26">
    <location>
        <begin position="1527"/>
        <end position="1702"/>
    </location>
</feature>
<feature type="compositionally biased region" description="Basic and acidic residues" evidence="24">
    <location>
        <begin position="975"/>
        <end position="987"/>
    </location>
</feature>
<feature type="compositionally biased region" description="Polar residues" evidence="24">
    <location>
        <begin position="604"/>
        <end position="613"/>
    </location>
</feature>
<proteinExistence type="inferred from homology"/>
<accession>A0A3Q2ZWV0</accession>
<dbReference type="SUPFAM" id="SSF52540">
    <property type="entry name" value="P-loop containing nucleoside triphosphate hydrolases"/>
    <property type="match status" value="2"/>
</dbReference>
<dbReference type="Proteomes" id="UP000264800">
    <property type="component" value="Unplaced"/>
</dbReference>
<feature type="domain" description="PHD-type" evidence="27">
    <location>
        <begin position="144"/>
        <end position="279"/>
    </location>
</feature>
<dbReference type="GO" id="GO:0008270">
    <property type="term" value="F:zinc ion binding"/>
    <property type="evidence" value="ECO:0007669"/>
    <property type="project" value="UniProtKB-KW"/>
</dbReference>
<dbReference type="GO" id="GO:0003678">
    <property type="term" value="F:DNA helicase activity"/>
    <property type="evidence" value="ECO:0007669"/>
    <property type="project" value="UniProtKB-EC"/>
</dbReference>
<feature type="region of interest" description="Disordered" evidence="24">
    <location>
        <begin position="1773"/>
        <end position="1792"/>
    </location>
</feature>
<dbReference type="InterPro" id="IPR041430">
    <property type="entry name" value="ADD_ATRX"/>
</dbReference>
<dbReference type="PANTHER" id="PTHR45797">
    <property type="entry name" value="RAD54-LIKE"/>
    <property type="match status" value="1"/>
</dbReference>
<dbReference type="STRING" id="37003.ENSKMAP00000007790"/>
<evidence type="ECO:0000256" key="10">
    <source>
        <dbReference type="ARBA" id="ARBA00022763"/>
    </source>
</evidence>
<dbReference type="FunFam" id="3.40.50.300:FF:000377">
    <property type="entry name" value="transcriptional regulator ATRX isoform X1"/>
    <property type="match status" value="1"/>
</dbReference>
<dbReference type="Pfam" id="PF17981">
    <property type="entry name" value="ADD_ATRX"/>
    <property type="match status" value="1"/>
</dbReference>
<name>A0A3Q2ZWV0_KRYMA</name>
<evidence type="ECO:0000313" key="29">
    <source>
        <dbReference type="Proteomes" id="UP000264800"/>
    </source>
</evidence>
<evidence type="ECO:0000256" key="5">
    <source>
        <dbReference type="ARBA" id="ARBA00022454"/>
    </source>
</evidence>
<dbReference type="FunFam" id="3.40.50.10810:FF:000011">
    <property type="entry name" value="Transcriptional regulator ATRX homolog"/>
    <property type="match status" value="1"/>
</dbReference>
<evidence type="ECO:0000256" key="9">
    <source>
        <dbReference type="ARBA" id="ARBA00022741"/>
    </source>
</evidence>
<evidence type="ECO:0000256" key="4">
    <source>
        <dbReference type="ARBA" id="ARBA00012551"/>
    </source>
</evidence>
<reference evidence="28" key="2">
    <citation type="submission" date="2025-09" db="UniProtKB">
        <authorList>
            <consortium name="Ensembl"/>
        </authorList>
    </citation>
    <scope>IDENTIFICATION</scope>
</reference>
<dbReference type="InterPro" id="IPR014001">
    <property type="entry name" value="Helicase_ATP-bd"/>
</dbReference>
<feature type="compositionally biased region" description="Polar residues" evidence="24">
    <location>
        <begin position="995"/>
        <end position="1008"/>
    </location>
</feature>
<dbReference type="PROSITE" id="PS51194">
    <property type="entry name" value="HELICASE_CTER"/>
    <property type="match status" value="1"/>
</dbReference>
<dbReference type="SUPFAM" id="SSF57903">
    <property type="entry name" value="FYVE/PHD zinc finger"/>
    <property type="match status" value="1"/>
</dbReference>
<dbReference type="InterPro" id="IPR044574">
    <property type="entry name" value="ARIP4-like"/>
</dbReference>
<feature type="region of interest" description="Disordered" evidence="24">
    <location>
        <begin position="76"/>
        <end position="100"/>
    </location>
</feature>
<dbReference type="GO" id="GO:0003677">
    <property type="term" value="F:DNA binding"/>
    <property type="evidence" value="ECO:0007669"/>
    <property type="project" value="UniProtKB-KW"/>
</dbReference>
<evidence type="ECO:0000256" key="17">
    <source>
        <dbReference type="ARBA" id="ARBA00022895"/>
    </source>
</evidence>
<feature type="region of interest" description="Disordered" evidence="24">
    <location>
        <begin position="28"/>
        <end position="50"/>
    </location>
</feature>
<evidence type="ECO:0000256" key="7">
    <source>
        <dbReference type="ARBA" id="ARBA00022553"/>
    </source>
</evidence>
<dbReference type="EC" id="3.6.4.12" evidence="4"/>
<dbReference type="GO" id="GO:0000781">
    <property type="term" value="C:chromosome, telomeric region"/>
    <property type="evidence" value="ECO:0007669"/>
    <property type="project" value="UniProtKB-SubCell"/>
</dbReference>
<feature type="compositionally biased region" description="Polar residues" evidence="24">
    <location>
        <begin position="1779"/>
        <end position="1790"/>
    </location>
</feature>
<keyword evidence="15" id="KW-0067">ATP-binding</keyword>
<dbReference type="InterPro" id="IPR049730">
    <property type="entry name" value="SNF2/RAD54-like_C"/>
</dbReference>
<dbReference type="CDD" id="cd11726">
    <property type="entry name" value="ADDz_ATRX"/>
    <property type="match status" value="1"/>
</dbReference>
<keyword evidence="12" id="KW-0378">Hydrolase</keyword>
<evidence type="ECO:0000259" key="26">
    <source>
        <dbReference type="PROSITE" id="PS51194"/>
    </source>
</evidence>
<dbReference type="Pfam" id="PF00176">
    <property type="entry name" value="SNF2-rel_dom"/>
    <property type="match status" value="1"/>
</dbReference>
<dbReference type="Gene3D" id="1.20.120.850">
    <property type="entry name" value="SWI2/SNF2 ATPases, N-terminal domain"/>
    <property type="match status" value="1"/>
</dbReference>
<dbReference type="GO" id="GO:0140719">
    <property type="term" value="P:constitutive heterochromatin formation"/>
    <property type="evidence" value="ECO:0007669"/>
    <property type="project" value="UniProtKB-ARBA"/>
</dbReference>
<reference evidence="28" key="1">
    <citation type="submission" date="2025-08" db="UniProtKB">
        <authorList>
            <consortium name="Ensembl"/>
        </authorList>
    </citation>
    <scope>IDENTIFICATION</scope>
</reference>
<dbReference type="Pfam" id="PF00271">
    <property type="entry name" value="Helicase_C"/>
    <property type="match status" value="1"/>
</dbReference>
<dbReference type="InterPro" id="IPR058901">
    <property type="entry name" value="ATRX_C"/>
</dbReference>
<keyword evidence="17" id="KW-0779">Telomere</keyword>
<evidence type="ECO:0000256" key="8">
    <source>
        <dbReference type="ARBA" id="ARBA00022723"/>
    </source>
</evidence>
<evidence type="ECO:0000256" key="16">
    <source>
        <dbReference type="ARBA" id="ARBA00022843"/>
    </source>
</evidence>
<feature type="compositionally biased region" description="Basic and acidic residues" evidence="24">
    <location>
        <begin position="28"/>
        <end position="44"/>
    </location>
</feature>
<dbReference type="CDD" id="cd18793">
    <property type="entry name" value="SF2_C_SNF"/>
    <property type="match status" value="1"/>
</dbReference>
<feature type="compositionally biased region" description="Acidic residues" evidence="24">
    <location>
        <begin position="701"/>
        <end position="710"/>
    </location>
</feature>
<protein>
    <recommendedName>
        <fullName evidence="4">DNA helicase</fullName>
        <ecNumber evidence="4">3.6.4.12</ecNumber>
    </recommendedName>
    <alternativeName>
        <fullName evidence="21">ATP-dependent helicase ATRX</fullName>
    </alternativeName>
    <alternativeName>
        <fullName evidence="22">X-linked nuclear protein</fullName>
    </alternativeName>
</protein>